<feature type="compositionally biased region" description="Polar residues" evidence="7">
    <location>
        <begin position="46"/>
        <end position="78"/>
    </location>
</feature>
<feature type="transmembrane region" description="Helical" evidence="8">
    <location>
        <begin position="340"/>
        <end position="363"/>
    </location>
</feature>
<keyword evidence="3" id="KW-0813">Transport</keyword>
<evidence type="ECO:0000256" key="4">
    <source>
        <dbReference type="ARBA" id="ARBA00022692"/>
    </source>
</evidence>
<feature type="region of interest" description="Disordered" evidence="7">
    <location>
        <begin position="240"/>
        <end position="313"/>
    </location>
</feature>
<dbReference type="SUPFAM" id="SSF81338">
    <property type="entry name" value="Aquaporin-like"/>
    <property type="match status" value="1"/>
</dbReference>
<dbReference type="CDD" id="cd00333">
    <property type="entry name" value="MIP"/>
    <property type="match status" value="1"/>
</dbReference>
<dbReference type="InterPro" id="IPR000425">
    <property type="entry name" value="MIP"/>
</dbReference>
<dbReference type="PANTHER" id="PTHR43829">
    <property type="entry name" value="AQUAPORIN OR AQUAGLYCEROPORIN RELATED"/>
    <property type="match status" value="1"/>
</dbReference>
<keyword evidence="6 8" id="KW-0472">Membrane</keyword>
<dbReference type="InterPro" id="IPR022357">
    <property type="entry name" value="MIP_CS"/>
</dbReference>
<comment type="caution">
    <text evidence="9">The sequence shown here is derived from an EMBL/GenBank/DDBJ whole genome shotgun (WGS) entry which is preliminary data.</text>
</comment>
<gene>
    <name evidence="9" type="primary">FAT1_2</name>
    <name evidence="9" type="ORF">H2201_006658</name>
</gene>
<evidence type="ECO:0000256" key="8">
    <source>
        <dbReference type="SAM" id="Phobius"/>
    </source>
</evidence>
<comment type="subcellular location">
    <subcellularLocation>
        <location evidence="1">Membrane</location>
        <topology evidence="1">Multi-pass membrane protein</topology>
    </subcellularLocation>
</comment>
<evidence type="ECO:0000313" key="9">
    <source>
        <dbReference type="EMBL" id="KAJ9661107.1"/>
    </source>
</evidence>
<accession>A0ABQ9NNL5</accession>
<feature type="compositionally biased region" description="Basic and acidic residues" evidence="7">
    <location>
        <begin position="248"/>
        <end position="272"/>
    </location>
</feature>
<feature type="compositionally biased region" description="Low complexity" evidence="7">
    <location>
        <begin position="31"/>
        <end position="40"/>
    </location>
</feature>
<dbReference type="InterPro" id="IPR023271">
    <property type="entry name" value="Aquaporin-like"/>
</dbReference>
<evidence type="ECO:0000256" key="3">
    <source>
        <dbReference type="ARBA" id="ARBA00022448"/>
    </source>
</evidence>
<evidence type="ECO:0000256" key="5">
    <source>
        <dbReference type="ARBA" id="ARBA00022989"/>
    </source>
</evidence>
<keyword evidence="10" id="KW-1185">Reference proteome</keyword>
<feature type="compositionally biased region" description="Basic and acidic residues" evidence="7">
    <location>
        <begin position="79"/>
        <end position="94"/>
    </location>
</feature>
<evidence type="ECO:0000256" key="2">
    <source>
        <dbReference type="ARBA" id="ARBA00006175"/>
    </source>
</evidence>
<dbReference type="InterPro" id="IPR050363">
    <property type="entry name" value="MIP/Aquaporin"/>
</dbReference>
<feature type="compositionally biased region" description="Basic and acidic residues" evidence="7">
    <location>
        <begin position="294"/>
        <end position="308"/>
    </location>
</feature>
<name>A0ABQ9NNL5_9PEZI</name>
<feature type="region of interest" description="Disordered" evidence="7">
    <location>
        <begin position="122"/>
        <end position="205"/>
    </location>
</feature>
<sequence length="625" mass="68866">MSPEKSKSPQKEAEPGPGIRARRESTNQPATTQSIIQTTRTRSRSNPLQTRTSRLQWIPSSTRTNTPSTDSPTAVTARTRQEEPEDQPRQKTKIDPGYFALNPWYGQPNAVPVFGLGRPLPRVVRRGMRSPQRRPEDDAEGKRGEQDLETGRTGAAARDDSMQRENSLQEGDGPPLGVLRPFDRDPNQRARLSPRNLAAIPEEVGGGIGTIPSVTGGWVDGAPDRQGMMTTWVPLPVVGGWSTQLQERGSDNERRSSGERRLNDEDVPKKSPDTSAQDWISKAQDLETISTSDSTKKENDYDELDRVSSSEVEDDIPDQTEYDILRNRWSRMRARYPQPLAEFLATAVSTYIGLAGSLTQMISSNTAGTFFTRCLSWGLGAMIGIYIAGGVSGAHLNPAISITFTLYRGFPWRHCVIYVIFQLLGNLCASAAAFAVFNDAIRRFDPGLTPTGTGGAFFTIPQPWVRPGTAFFGEFVASAILMIAILALGDDMNTPPGEGMNPFIIGLVITVLEITMGYNTGPCLNPARDLGGRLVALGFGYQDTFRGGWWIWGAWGAVIAGTATGAATYDVLVFVGGESPVNYRWPGRRELRGRWRKVREEGVGRRVRERLRSWPGKREVEDQGY</sequence>
<proteinExistence type="inferred from homology"/>
<comment type="similarity">
    <text evidence="2">Belongs to the MIP/aquaporin (TC 1.A.8) family.</text>
</comment>
<feature type="transmembrane region" description="Helical" evidence="8">
    <location>
        <begin position="549"/>
        <end position="575"/>
    </location>
</feature>
<feature type="transmembrane region" description="Helical" evidence="8">
    <location>
        <begin position="500"/>
        <end position="518"/>
    </location>
</feature>
<feature type="transmembrane region" description="Helical" evidence="8">
    <location>
        <begin position="415"/>
        <end position="437"/>
    </location>
</feature>
<organism evidence="9 10">
    <name type="scientific">Coniosporium apollinis</name>
    <dbReference type="NCBI Taxonomy" id="61459"/>
    <lineage>
        <taxon>Eukaryota</taxon>
        <taxon>Fungi</taxon>
        <taxon>Dikarya</taxon>
        <taxon>Ascomycota</taxon>
        <taxon>Pezizomycotina</taxon>
        <taxon>Dothideomycetes</taxon>
        <taxon>Dothideomycetes incertae sedis</taxon>
        <taxon>Coniosporium</taxon>
    </lineage>
</organism>
<feature type="transmembrane region" description="Helical" evidence="8">
    <location>
        <begin position="470"/>
        <end position="488"/>
    </location>
</feature>
<reference evidence="9" key="1">
    <citation type="submission" date="2022-10" db="EMBL/GenBank/DDBJ databases">
        <title>Culturing micro-colonial fungi from biological soil crusts in the Mojave desert and describing Neophaeococcomyces mojavensis, and introducing the new genera and species Taxawa tesnikishii.</title>
        <authorList>
            <person name="Kurbessoian T."/>
            <person name="Stajich J.E."/>
        </authorList>
    </citation>
    <scope>NUCLEOTIDE SEQUENCE</scope>
    <source>
        <strain evidence="9">TK_1</strain>
    </source>
</reference>
<keyword evidence="4 8" id="KW-0812">Transmembrane</keyword>
<feature type="compositionally biased region" description="Basic and acidic residues" evidence="7">
    <location>
        <begin position="1"/>
        <end position="14"/>
    </location>
</feature>
<evidence type="ECO:0000313" key="10">
    <source>
        <dbReference type="Proteomes" id="UP001172684"/>
    </source>
</evidence>
<feature type="compositionally biased region" description="Basic and acidic residues" evidence="7">
    <location>
        <begin position="133"/>
        <end position="150"/>
    </location>
</feature>
<protein>
    <submittedName>
        <fullName evidence="9">Long-chain fatty acid transporter fat1</fullName>
    </submittedName>
</protein>
<dbReference type="Gene3D" id="1.20.1080.10">
    <property type="entry name" value="Glycerol uptake facilitator protein"/>
    <property type="match status" value="1"/>
</dbReference>
<feature type="transmembrane region" description="Helical" evidence="8">
    <location>
        <begin position="375"/>
        <end position="394"/>
    </location>
</feature>
<dbReference type="Pfam" id="PF00230">
    <property type="entry name" value="MIP"/>
    <property type="match status" value="1"/>
</dbReference>
<dbReference type="PANTHER" id="PTHR43829:SF24">
    <property type="entry name" value="MIP AQUAPORIN (EUROFUNG)"/>
    <property type="match status" value="1"/>
</dbReference>
<dbReference type="PRINTS" id="PR00783">
    <property type="entry name" value="MINTRINSICP"/>
</dbReference>
<feature type="region of interest" description="Disordered" evidence="7">
    <location>
        <begin position="1"/>
        <end position="97"/>
    </location>
</feature>
<keyword evidence="5 8" id="KW-1133">Transmembrane helix</keyword>
<dbReference type="PROSITE" id="PS00221">
    <property type="entry name" value="MIP"/>
    <property type="match status" value="1"/>
</dbReference>
<dbReference type="EMBL" id="JAPDRL010000060">
    <property type="protein sequence ID" value="KAJ9661107.1"/>
    <property type="molecule type" value="Genomic_DNA"/>
</dbReference>
<evidence type="ECO:0000256" key="1">
    <source>
        <dbReference type="ARBA" id="ARBA00004141"/>
    </source>
</evidence>
<dbReference type="Proteomes" id="UP001172684">
    <property type="component" value="Unassembled WGS sequence"/>
</dbReference>
<evidence type="ECO:0000256" key="6">
    <source>
        <dbReference type="ARBA" id="ARBA00023136"/>
    </source>
</evidence>
<feature type="compositionally biased region" description="Basic residues" evidence="7">
    <location>
        <begin position="123"/>
        <end position="132"/>
    </location>
</feature>
<evidence type="ECO:0000256" key="7">
    <source>
        <dbReference type="SAM" id="MobiDB-lite"/>
    </source>
</evidence>